<feature type="region of interest" description="Disordered" evidence="1">
    <location>
        <begin position="464"/>
        <end position="483"/>
    </location>
</feature>
<dbReference type="Proteomes" id="UP001239445">
    <property type="component" value="Unassembled WGS sequence"/>
</dbReference>
<evidence type="ECO:0000256" key="1">
    <source>
        <dbReference type="SAM" id="MobiDB-lite"/>
    </source>
</evidence>
<sequence>MDPISAIVIAAQLVTLFSKVVSISKAISDTVYLLRDPAFIAIKADLVIEQASLARWLKNVENQGGLENVLKYVEEEEKKMIAEFSQDILRLIDSAEKIFEKCNPVGKERLNRMASAMNWSTRGKADLESLLPAIHKVNEALDKLVPAPPAYFGGSQVSGPAPSSSSPARIAAGNRDNRDGLQQGESSTPQTDIGTTSVSQPLRIIQYLHHHGYSALQQLSSFDRGQRLKPETDKLGRWGELFKGPLALDLLLLEKDPKDGGLLFDDLREALVTSFIDIILIEEFVLSELIKDLSRPDLGQILLSVVSSLAVEGAREVAAQRPMVGYSFDTTEELLNRAGNELGLVVDSLYQLLPTIRIIRRGAMLNLEEQQERGNPGVTSAGAARSITKETTEIEDLLDKVLSAVSPRIPEDQTPEPRSGDELPRAPMGTKVVELLREYKTLHAAKLLGEDKEVADRMLEEFLAREQESGGSGGVEGLSEKGRLELQQRVQDLVNDLPRPAQS</sequence>
<proteinExistence type="predicted"/>
<gene>
    <name evidence="2" type="ORF">QBC47DRAFT_168936</name>
</gene>
<evidence type="ECO:0000313" key="2">
    <source>
        <dbReference type="EMBL" id="KAK1756741.1"/>
    </source>
</evidence>
<evidence type="ECO:0000313" key="3">
    <source>
        <dbReference type="Proteomes" id="UP001239445"/>
    </source>
</evidence>
<feature type="region of interest" description="Disordered" evidence="1">
    <location>
        <begin position="405"/>
        <end position="427"/>
    </location>
</feature>
<organism evidence="2 3">
    <name type="scientific">Echria macrotheca</name>
    <dbReference type="NCBI Taxonomy" id="438768"/>
    <lineage>
        <taxon>Eukaryota</taxon>
        <taxon>Fungi</taxon>
        <taxon>Dikarya</taxon>
        <taxon>Ascomycota</taxon>
        <taxon>Pezizomycotina</taxon>
        <taxon>Sordariomycetes</taxon>
        <taxon>Sordariomycetidae</taxon>
        <taxon>Sordariales</taxon>
        <taxon>Schizotheciaceae</taxon>
        <taxon>Echria</taxon>
    </lineage>
</organism>
<feature type="compositionally biased region" description="Polar residues" evidence="1">
    <location>
        <begin position="183"/>
        <end position="195"/>
    </location>
</feature>
<dbReference type="EMBL" id="MU839831">
    <property type="protein sequence ID" value="KAK1756741.1"/>
    <property type="molecule type" value="Genomic_DNA"/>
</dbReference>
<accession>A0AAJ0BJ02</accession>
<feature type="compositionally biased region" description="Low complexity" evidence="1">
    <location>
        <begin position="155"/>
        <end position="173"/>
    </location>
</feature>
<feature type="region of interest" description="Disordered" evidence="1">
    <location>
        <begin position="155"/>
        <end position="195"/>
    </location>
</feature>
<comment type="caution">
    <text evidence="2">The sequence shown here is derived from an EMBL/GenBank/DDBJ whole genome shotgun (WGS) entry which is preliminary data.</text>
</comment>
<protein>
    <submittedName>
        <fullName evidence="2">Uncharacterized protein</fullName>
    </submittedName>
</protein>
<keyword evidence="3" id="KW-1185">Reference proteome</keyword>
<dbReference type="AlphaFoldDB" id="A0AAJ0BJ02"/>
<name>A0AAJ0BJ02_9PEZI</name>
<reference evidence="2" key="1">
    <citation type="submission" date="2023-06" db="EMBL/GenBank/DDBJ databases">
        <title>Genome-scale phylogeny and comparative genomics of the fungal order Sordariales.</title>
        <authorList>
            <consortium name="Lawrence Berkeley National Laboratory"/>
            <person name="Hensen N."/>
            <person name="Bonometti L."/>
            <person name="Westerberg I."/>
            <person name="Brannstrom I.O."/>
            <person name="Guillou S."/>
            <person name="Cros-Aarteil S."/>
            <person name="Calhoun S."/>
            <person name="Haridas S."/>
            <person name="Kuo A."/>
            <person name="Mondo S."/>
            <person name="Pangilinan J."/>
            <person name="Riley R."/>
            <person name="Labutti K."/>
            <person name="Andreopoulos B."/>
            <person name="Lipzen A."/>
            <person name="Chen C."/>
            <person name="Yanf M."/>
            <person name="Daum C."/>
            <person name="Ng V."/>
            <person name="Clum A."/>
            <person name="Steindorff A."/>
            <person name="Ohm R."/>
            <person name="Martin F."/>
            <person name="Silar P."/>
            <person name="Natvig D."/>
            <person name="Lalanne C."/>
            <person name="Gautier V."/>
            <person name="Ament-Velasquez S.L."/>
            <person name="Kruys A."/>
            <person name="Hutchinson M.I."/>
            <person name="Powell A.J."/>
            <person name="Barry K."/>
            <person name="Miller A.N."/>
            <person name="Grigoriev I.V."/>
            <person name="Debuchy R."/>
            <person name="Gladieux P."/>
            <person name="Thoren M.H."/>
            <person name="Johannesson H."/>
        </authorList>
    </citation>
    <scope>NUCLEOTIDE SEQUENCE</scope>
    <source>
        <strain evidence="2">PSN4</strain>
    </source>
</reference>